<accession>A0A813C908</accession>
<proteinExistence type="predicted"/>
<keyword evidence="2" id="KW-1185">Reference proteome</keyword>
<gene>
    <name evidence="1" type="primary">Xab2</name>
    <name evidence="1" type="ORF">SNEC2469_LOCUS33824</name>
</gene>
<dbReference type="AlphaFoldDB" id="A0A813C908"/>
<dbReference type="Proteomes" id="UP000601435">
    <property type="component" value="Unassembled WGS sequence"/>
</dbReference>
<sequence>MNVAALELGPQPVLLSSGHGWGNVTRFAGLSLAKLAELRWRAKLHGASALLRCLHRLQESRKRHCLLCLRHRAAVEAVSSAKHHADETLKKLRMMVDSFDLEADDSVEAICRQVLDEDDETTSMVLKH</sequence>
<evidence type="ECO:0000313" key="2">
    <source>
        <dbReference type="Proteomes" id="UP000601435"/>
    </source>
</evidence>
<name>A0A813C908_9DINO</name>
<dbReference type="OrthoDB" id="444501at2759"/>
<comment type="caution">
    <text evidence="1">The sequence shown here is derived from an EMBL/GenBank/DDBJ whole genome shotgun (WGS) entry which is preliminary data.</text>
</comment>
<protein>
    <submittedName>
        <fullName evidence="1">Xab2 protein</fullName>
    </submittedName>
</protein>
<dbReference type="EMBL" id="CAJNJA010090896">
    <property type="protein sequence ID" value="CAE7940269.1"/>
    <property type="molecule type" value="Genomic_DNA"/>
</dbReference>
<evidence type="ECO:0000313" key="1">
    <source>
        <dbReference type="EMBL" id="CAE7940269.1"/>
    </source>
</evidence>
<reference evidence="1" key="1">
    <citation type="submission" date="2021-02" db="EMBL/GenBank/DDBJ databases">
        <authorList>
            <person name="Dougan E. K."/>
            <person name="Rhodes N."/>
            <person name="Thang M."/>
            <person name="Chan C."/>
        </authorList>
    </citation>
    <scope>NUCLEOTIDE SEQUENCE</scope>
</reference>
<organism evidence="1 2">
    <name type="scientific">Symbiodinium necroappetens</name>
    <dbReference type="NCBI Taxonomy" id="1628268"/>
    <lineage>
        <taxon>Eukaryota</taxon>
        <taxon>Sar</taxon>
        <taxon>Alveolata</taxon>
        <taxon>Dinophyceae</taxon>
        <taxon>Suessiales</taxon>
        <taxon>Symbiodiniaceae</taxon>
        <taxon>Symbiodinium</taxon>
    </lineage>
</organism>